<evidence type="ECO:0000313" key="1">
    <source>
        <dbReference type="EMBL" id="SFN00646.1"/>
    </source>
</evidence>
<dbReference type="STRING" id="578942.SAMN05216289_10295"/>
<gene>
    <name evidence="1" type="ORF">SAMN05216289_10295</name>
</gene>
<dbReference type="EMBL" id="FOVF01000002">
    <property type="protein sequence ID" value="SFN00646.1"/>
    <property type="molecule type" value="Genomic_DNA"/>
</dbReference>
<dbReference type="Proteomes" id="UP000198575">
    <property type="component" value="Unassembled WGS sequence"/>
</dbReference>
<keyword evidence="2" id="KW-1185">Reference proteome</keyword>
<dbReference type="Gene3D" id="3.30.429.10">
    <property type="entry name" value="Macrophage Migration Inhibitory Factor"/>
    <property type="match status" value="1"/>
</dbReference>
<protein>
    <submittedName>
        <fullName evidence="1">4-oxalocrotonate tautomerase</fullName>
    </submittedName>
</protein>
<accession>A0A1I4VHT4</accession>
<sequence length="115" mass="12685">MPLANVKLVEGVSSSEEKHAMAKTLPDAMVRFEGSEAFHEGVWVLIEGLHTDGWHVGGRPFEGRKSLLQTPSNSRAICEAIKDAPTTRKYWAIALPLHERGHRLAGPNCRGSRTE</sequence>
<dbReference type="OrthoDB" id="8098375at2"/>
<organism evidence="1 2">
    <name type="scientific">Dokdonella immobilis</name>
    <dbReference type="NCBI Taxonomy" id="578942"/>
    <lineage>
        <taxon>Bacteria</taxon>
        <taxon>Pseudomonadati</taxon>
        <taxon>Pseudomonadota</taxon>
        <taxon>Gammaproteobacteria</taxon>
        <taxon>Lysobacterales</taxon>
        <taxon>Rhodanobacteraceae</taxon>
        <taxon>Dokdonella</taxon>
    </lineage>
</organism>
<name>A0A1I4VHT4_9GAMM</name>
<proteinExistence type="predicted"/>
<dbReference type="InterPro" id="IPR014347">
    <property type="entry name" value="Tautomerase/MIF_sf"/>
</dbReference>
<dbReference type="RefSeq" id="WP_092404300.1">
    <property type="nucleotide sequence ID" value="NZ_FOVF01000002.1"/>
</dbReference>
<evidence type="ECO:0000313" key="2">
    <source>
        <dbReference type="Proteomes" id="UP000198575"/>
    </source>
</evidence>
<dbReference type="AlphaFoldDB" id="A0A1I4VHT4"/>
<dbReference type="SUPFAM" id="SSF55331">
    <property type="entry name" value="Tautomerase/MIF"/>
    <property type="match status" value="1"/>
</dbReference>
<reference evidence="1 2" key="1">
    <citation type="submission" date="2016-10" db="EMBL/GenBank/DDBJ databases">
        <authorList>
            <person name="de Groot N.N."/>
        </authorList>
    </citation>
    <scope>NUCLEOTIDE SEQUENCE [LARGE SCALE GENOMIC DNA]</scope>
    <source>
        <strain evidence="1 2">CGMCC 1.7659</strain>
    </source>
</reference>